<feature type="signal peptide" evidence="14">
    <location>
        <begin position="1"/>
        <end position="23"/>
    </location>
</feature>
<evidence type="ECO:0000256" key="9">
    <source>
        <dbReference type="ARBA" id="ARBA00023139"/>
    </source>
</evidence>
<dbReference type="GO" id="GO:0051205">
    <property type="term" value="P:protein insertion into membrane"/>
    <property type="evidence" value="ECO:0007669"/>
    <property type="project" value="TreeGrafter"/>
</dbReference>
<reference evidence="16 17" key="1">
    <citation type="submission" date="2015-04" db="EMBL/GenBank/DDBJ databases">
        <title>Taxonomic description and genome sequence of Bacillus campisalis sp. nov., a novel member of the genus Bacillus isolated from solar saltern.</title>
        <authorList>
            <person name="Mathan Kumar R."/>
            <person name="Kaur G."/>
            <person name="Kumar A."/>
            <person name="Singh N.K."/>
            <person name="Kaur N."/>
            <person name="Kumar N."/>
            <person name="Mayilraj S."/>
        </authorList>
    </citation>
    <scope>NUCLEOTIDE SEQUENCE [LARGE SCALE GENOMIC DNA]</scope>
    <source>
        <strain evidence="16 17">SA2-6</strain>
    </source>
</reference>
<keyword evidence="6 12" id="KW-0653">Protein transport</keyword>
<evidence type="ECO:0000256" key="14">
    <source>
        <dbReference type="SAM" id="SignalP"/>
    </source>
</evidence>
<comment type="caution">
    <text evidence="16">The sequence shown here is derived from an EMBL/GenBank/DDBJ whole genome shotgun (WGS) entry which is preliminary data.</text>
</comment>
<name>A0A0M2ST70_9BACI</name>
<dbReference type="RefSeq" id="WP_046523912.1">
    <property type="nucleotide sequence ID" value="NZ_LAYY01000011.1"/>
</dbReference>
<keyword evidence="7 12" id="KW-1133">Transmembrane helix</keyword>
<keyword evidence="5 12" id="KW-0732">Signal</keyword>
<keyword evidence="9" id="KW-0564">Palmitate</keyword>
<gene>
    <name evidence="12" type="primary">yidC</name>
    <name evidence="16" type="ORF">WQ57_11465</name>
</gene>
<dbReference type="InterPro" id="IPR001708">
    <property type="entry name" value="YidC/ALB3/OXA1/COX18"/>
</dbReference>
<organism evidence="16 17">
    <name type="scientific">Mesobacillus campisalis</name>
    <dbReference type="NCBI Taxonomy" id="1408103"/>
    <lineage>
        <taxon>Bacteria</taxon>
        <taxon>Bacillati</taxon>
        <taxon>Bacillota</taxon>
        <taxon>Bacilli</taxon>
        <taxon>Bacillales</taxon>
        <taxon>Bacillaceae</taxon>
        <taxon>Mesobacillus</taxon>
    </lineage>
</organism>
<dbReference type="EMBL" id="LAYY01000011">
    <property type="protein sequence ID" value="KKK37789.1"/>
    <property type="molecule type" value="Genomic_DNA"/>
</dbReference>
<dbReference type="GO" id="GO:0032977">
    <property type="term" value="F:membrane insertase activity"/>
    <property type="evidence" value="ECO:0007669"/>
    <property type="project" value="InterPro"/>
</dbReference>
<evidence type="ECO:0000256" key="3">
    <source>
        <dbReference type="ARBA" id="ARBA00022475"/>
    </source>
</evidence>
<evidence type="ECO:0000256" key="12">
    <source>
        <dbReference type="HAMAP-Rule" id="MF_01811"/>
    </source>
</evidence>
<keyword evidence="8 12" id="KW-0472">Membrane</keyword>
<dbReference type="CDD" id="cd20070">
    <property type="entry name" value="5TM_YidC_Alb3"/>
    <property type="match status" value="1"/>
</dbReference>
<comment type="subcellular location">
    <subcellularLocation>
        <location evidence="1 12">Cell membrane</location>
        <topology evidence="1 12">Multi-pass membrane protein</topology>
    </subcellularLocation>
</comment>
<accession>A0A0M2ST70</accession>
<dbReference type="AlphaFoldDB" id="A0A0M2ST70"/>
<feature type="transmembrane region" description="Helical" evidence="12">
    <location>
        <begin position="170"/>
        <end position="188"/>
    </location>
</feature>
<evidence type="ECO:0000256" key="5">
    <source>
        <dbReference type="ARBA" id="ARBA00022729"/>
    </source>
</evidence>
<sequence length="258" mass="28929">MKKLSMSVLSLAAAALVLTGCQAAGGETTFFRSTFVLPFEKLIHLFADLTHGSFGLAIILITVLLRMVLMPLMLRQYKTQQSMKDKMDKLKPELDEIQKRLKATKDEKEQQKLQQEMMALYQKHGVNPLNAGCLPLLIQMPILMGLYYAISESHEIATHSFLWFNLGQPDIWITAAAGAVYLLQFKISQANLAPEQQKQLKFMGLLSPMMIVLFSLNAPAALPLYWTVGGAFLILQTFISRRLYSVRASETPPHAEKA</sequence>
<evidence type="ECO:0000256" key="2">
    <source>
        <dbReference type="ARBA" id="ARBA00022448"/>
    </source>
</evidence>
<dbReference type="PATRIC" id="fig|1408103.3.peg.2576"/>
<evidence type="ECO:0000256" key="13">
    <source>
        <dbReference type="SAM" id="Coils"/>
    </source>
</evidence>
<dbReference type="Proteomes" id="UP000034166">
    <property type="component" value="Unassembled WGS sequence"/>
</dbReference>
<dbReference type="PROSITE" id="PS51257">
    <property type="entry name" value="PROKAR_LIPOPROTEIN"/>
    <property type="match status" value="1"/>
</dbReference>
<dbReference type="Pfam" id="PF02096">
    <property type="entry name" value="60KD_IMP"/>
    <property type="match status" value="1"/>
</dbReference>
<dbReference type="InterPro" id="IPR023060">
    <property type="entry name" value="YidC/YidC1/YidC2_Firmicutes"/>
</dbReference>
<evidence type="ECO:0000313" key="16">
    <source>
        <dbReference type="EMBL" id="KKK37789.1"/>
    </source>
</evidence>
<dbReference type="InterPro" id="IPR028055">
    <property type="entry name" value="YidC/Oxa/ALB_C"/>
</dbReference>
<feature type="chain" id="PRO_5008846336" description="Membrane protein insertase YidC" evidence="14">
    <location>
        <begin position="24"/>
        <end position="258"/>
    </location>
</feature>
<keyword evidence="2 12" id="KW-0813">Transport</keyword>
<dbReference type="OrthoDB" id="9780552at2"/>
<comment type="function">
    <text evidence="12">Required for the insertion and/or proper folding and/or complex formation of integral membrane proteins into the membrane. Involved in integration of membrane proteins that insert both dependently and independently of the Sec translocase complex, as well as at least some lipoproteins.</text>
</comment>
<dbReference type="PANTHER" id="PTHR12428">
    <property type="entry name" value="OXA1"/>
    <property type="match status" value="1"/>
</dbReference>
<evidence type="ECO:0000259" key="15">
    <source>
        <dbReference type="Pfam" id="PF02096"/>
    </source>
</evidence>
<dbReference type="GO" id="GO:0015031">
    <property type="term" value="P:protein transport"/>
    <property type="evidence" value="ECO:0007669"/>
    <property type="project" value="UniProtKB-KW"/>
</dbReference>
<evidence type="ECO:0000256" key="4">
    <source>
        <dbReference type="ARBA" id="ARBA00022692"/>
    </source>
</evidence>
<dbReference type="GO" id="GO:0005886">
    <property type="term" value="C:plasma membrane"/>
    <property type="evidence" value="ECO:0007669"/>
    <property type="project" value="UniProtKB-SubCell"/>
</dbReference>
<dbReference type="NCBIfam" id="TIGR03592">
    <property type="entry name" value="yidC_oxa1_cterm"/>
    <property type="match status" value="1"/>
</dbReference>
<keyword evidence="4 12" id="KW-0812">Transmembrane</keyword>
<evidence type="ECO:0000256" key="11">
    <source>
        <dbReference type="ARBA" id="ARBA00023288"/>
    </source>
</evidence>
<evidence type="ECO:0000313" key="17">
    <source>
        <dbReference type="Proteomes" id="UP000034166"/>
    </source>
</evidence>
<keyword evidence="10 12" id="KW-0143">Chaperone</keyword>
<dbReference type="PRINTS" id="PR00701">
    <property type="entry name" value="60KDINNERMP"/>
</dbReference>
<feature type="domain" description="Membrane insertase YidC/Oxa/ALB C-terminal" evidence="15">
    <location>
        <begin position="54"/>
        <end position="241"/>
    </location>
</feature>
<keyword evidence="13" id="KW-0175">Coiled coil</keyword>
<evidence type="ECO:0000256" key="8">
    <source>
        <dbReference type="ARBA" id="ARBA00023136"/>
    </source>
</evidence>
<feature type="transmembrane region" description="Helical" evidence="12">
    <location>
        <begin position="129"/>
        <end position="150"/>
    </location>
</feature>
<dbReference type="InterPro" id="IPR047196">
    <property type="entry name" value="YidC_ALB_C"/>
</dbReference>
<comment type="similarity">
    <text evidence="12">Belongs to the OXA1/ALB3/YidC family. Type 2 subfamily.</text>
</comment>
<dbReference type="HAMAP" id="MF_01811">
    <property type="entry name" value="YidC_type2"/>
    <property type="match status" value="1"/>
</dbReference>
<feature type="transmembrane region" description="Helical" evidence="12">
    <location>
        <begin position="200"/>
        <end position="218"/>
    </location>
</feature>
<evidence type="ECO:0000256" key="6">
    <source>
        <dbReference type="ARBA" id="ARBA00022927"/>
    </source>
</evidence>
<proteinExistence type="inferred from homology"/>
<keyword evidence="3 12" id="KW-1003">Cell membrane</keyword>
<feature type="transmembrane region" description="Helical" evidence="12">
    <location>
        <begin position="54"/>
        <end position="74"/>
    </location>
</feature>
<protein>
    <recommendedName>
        <fullName evidence="12">Membrane protein insertase YidC</fullName>
    </recommendedName>
    <alternativeName>
        <fullName evidence="12">Foldase YidC</fullName>
    </alternativeName>
    <alternativeName>
        <fullName evidence="12">Membrane integrase YidC</fullName>
    </alternativeName>
    <alternativeName>
        <fullName evidence="12">Membrane protein YidC</fullName>
    </alternativeName>
</protein>
<dbReference type="PANTHER" id="PTHR12428:SF65">
    <property type="entry name" value="CYTOCHROME C OXIDASE ASSEMBLY PROTEIN COX18, MITOCHONDRIAL"/>
    <property type="match status" value="1"/>
</dbReference>
<keyword evidence="17" id="KW-1185">Reference proteome</keyword>
<keyword evidence="11 12" id="KW-0449">Lipoprotein</keyword>
<feature type="coiled-coil region" evidence="13">
    <location>
        <begin position="87"/>
        <end position="123"/>
    </location>
</feature>
<evidence type="ECO:0000256" key="10">
    <source>
        <dbReference type="ARBA" id="ARBA00023186"/>
    </source>
</evidence>
<evidence type="ECO:0000256" key="1">
    <source>
        <dbReference type="ARBA" id="ARBA00004651"/>
    </source>
</evidence>
<evidence type="ECO:0000256" key="7">
    <source>
        <dbReference type="ARBA" id="ARBA00022989"/>
    </source>
</evidence>